<dbReference type="Gene3D" id="2.120.10.30">
    <property type="entry name" value="TolB, C-terminal domain"/>
    <property type="match status" value="1"/>
</dbReference>
<gene>
    <name evidence="2" type="ORF">LCGC14_0157110</name>
</gene>
<organism evidence="2">
    <name type="scientific">marine sediment metagenome</name>
    <dbReference type="NCBI Taxonomy" id="412755"/>
    <lineage>
        <taxon>unclassified sequences</taxon>
        <taxon>metagenomes</taxon>
        <taxon>ecological metagenomes</taxon>
    </lineage>
</organism>
<protein>
    <recommendedName>
        <fullName evidence="1">Pyrroloquinoline quinone-dependent pyranose dehydrogenase beta-propeller domain-containing protein</fullName>
    </recommendedName>
</protein>
<dbReference type="InterPro" id="IPR005247">
    <property type="entry name" value="YbhB_YbcL/LppC-like"/>
</dbReference>
<accession>A0A0F9VCV2</accession>
<dbReference type="PANTHER" id="PTHR33546:SF1">
    <property type="entry name" value="LARGE, MULTIFUNCTIONAL SECRETED PROTEIN"/>
    <property type="match status" value="1"/>
</dbReference>
<evidence type="ECO:0000313" key="2">
    <source>
        <dbReference type="EMBL" id="KKN97592.1"/>
    </source>
</evidence>
<dbReference type="EMBL" id="LAZR01000057">
    <property type="protein sequence ID" value="KKN97592.1"/>
    <property type="molecule type" value="Genomic_DNA"/>
</dbReference>
<dbReference type="SUPFAM" id="SSF50952">
    <property type="entry name" value="Soluble quinoprotein glucose dehydrogenase"/>
    <property type="match status" value="1"/>
</dbReference>
<dbReference type="InterPro" id="IPR008914">
    <property type="entry name" value="PEBP"/>
</dbReference>
<dbReference type="Pfam" id="PF22807">
    <property type="entry name" value="TrAA12"/>
    <property type="match status" value="1"/>
</dbReference>
<reference evidence="2" key="1">
    <citation type="journal article" date="2015" name="Nature">
        <title>Complex archaea that bridge the gap between prokaryotes and eukaryotes.</title>
        <authorList>
            <person name="Spang A."/>
            <person name="Saw J.H."/>
            <person name="Jorgensen S.L."/>
            <person name="Zaremba-Niedzwiedzka K."/>
            <person name="Martijn J."/>
            <person name="Lind A.E."/>
            <person name="van Eijk R."/>
            <person name="Schleper C."/>
            <person name="Guy L."/>
            <person name="Ettema T.J."/>
        </authorList>
    </citation>
    <scope>NUCLEOTIDE SEQUENCE</scope>
</reference>
<dbReference type="CDD" id="cd00865">
    <property type="entry name" value="PEBP_bact_arch"/>
    <property type="match status" value="1"/>
</dbReference>
<dbReference type="PANTHER" id="PTHR33546">
    <property type="entry name" value="LARGE, MULTIFUNCTIONAL SECRETED PROTEIN-RELATED"/>
    <property type="match status" value="1"/>
</dbReference>
<dbReference type="Gene3D" id="3.90.280.10">
    <property type="entry name" value="PEBP-like"/>
    <property type="match status" value="1"/>
</dbReference>
<dbReference type="AlphaFoldDB" id="A0A0F9VCV2"/>
<name>A0A0F9VCV2_9ZZZZ</name>
<dbReference type="NCBIfam" id="TIGR00481">
    <property type="entry name" value="YbhB/YbcL family Raf kinase inhibitor-like protein"/>
    <property type="match status" value="1"/>
</dbReference>
<feature type="domain" description="Pyrroloquinoline quinone-dependent pyranose dehydrogenase beta-propeller" evidence="1">
    <location>
        <begin position="57"/>
        <end position="397"/>
    </location>
</feature>
<dbReference type="Pfam" id="PF01161">
    <property type="entry name" value="PBP"/>
    <property type="match status" value="1"/>
</dbReference>
<dbReference type="InterPro" id="IPR011042">
    <property type="entry name" value="6-blade_b-propeller_TolB-like"/>
</dbReference>
<sequence length="611" mass="66067">MKPVLPLFALSLLASGLVHAQTPPVPEQLKDAKFSNVKIDGNVVQPQAQEPSASGLSVPPGFEINVFAKDLVNPRMIAVSDNGTVYVTRRDIGDVLMLRDTNQDGEADERKVVANRPNMHGIAIDGDTIYLLTIKSLYKSTIKADGTLEPLTRLLDDLPDAGQHPNRTLVVGPDKNLYVSVGSTCNACAEYNLENATMLRVKPDGSSRKVFASGLRNTIGFGFEPAKGGLYGLDHGIDWLGDNVQHEELNLIQAGKRYGWPYIYGDGKVNPPDQPPGDLTHQDWADQSVNPVGLYVPHAAPMQMAFYTGSQFPEQYQGDAYVAMRGSWNRRPPSGYEVVRIRFEDGQPVEFEPFVTGFLTEQNGEWTQSARLAGLAQAKDGSLLISDDTGGVMYRISYAGDQDGADAPADMTLNNTEGTNLGMLEPQELIDDDSGKTPNKLTNAILTTDGPSLELSSTDIDEGATIPDQHAAEEDNVSPALLWQAGPAGTQSYVVMMEDPDVAENAPFVHWLLYNIPADTTELSTGIPGSPTLKQVKGALQGANHHGTLGYYGPRPPRGDGAHSYHFQVFALDTELDLPFGASRSQLLDAMKGHVLASDELIGTYARPAKP</sequence>
<proteinExistence type="predicted"/>
<dbReference type="InterPro" id="IPR036610">
    <property type="entry name" value="PEBP-like_sf"/>
</dbReference>
<comment type="caution">
    <text evidence="2">The sequence shown here is derived from an EMBL/GenBank/DDBJ whole genome shotgun (WGS) entry which is preliminary data.</text>
</comment>
<dbReference type="InterPro" id="IPR011041">
    <property type="entry name" value="Quinoprot_gluc/sorb_DH_b-prop"/>
</dbReference>
<evidence type="ECO:0000259" key="1">
    <source>
        <dbReference type="Pfam" id="PF22807"/>
    </source>
</evidence>
<dbReference type="SUPFAM" id="SSF49777">
    <property type="entry name" value="PEBP-like"/>
    <property type="match status" value="1"/>
</dbReference>
<dbReference type="InterPro" id="IPR054539">
    <property type="entry name" value="Beta-prop_PDH"/>
</dbReference>